<feature type="domain" description="Amidohydrolase 3" evidence="2">
    <location>
        <begin position="45"/>
        <end position="543"/>
    </location>
</feature>
<gene>
    <name evidence="3" type="ORF">GCM10009836_34170</name>
</gene>
<evidence type="ECO:0000256" key="1">
    <source>
        <dbReference type="SAM" id="MobiDB-lite"/>
    </source>
</evidence>
<evidence type="ECO:0000313" key="4">
    <source>
        <dbReference type="Proteomes" id="UP001500449"/>
    </source>
</evidence>
<organism evidence="3 4">
    <name type="scientific">Pseudonocardia ailaonensis</name>
    <dbReference type="NCBI Taxonomy" id="367279"/>
    <lineage>
        <taxon>Bacteria</taxon>
        <taxon>Bacillati</taxon>
        <taxon>Actinomycetota</taxon>
        <taxon>Actinomycetes</taxon>
        <taxon>Pseudonocardiales</taxon>
        <taxon>Pseudonocardiaceae</taxon>
        <taxon>Pseudonocardia</taxon>
    </lineage>
</organism>
<dbReference type="InterPro" id="IPR013108">
    <property type="entry name" value="Amidohydro_3"/>
</dbReference>
<protein>
    <submittedName>
        <fullName evidence="3">Amidohydrolase family protein</fullName>
    </submittedName>
</protein>
<sequence length="575" mass="61693">MLTHLIEGATIVDGSGAEPVVGDIGIRDGRIVAVGTVDEEAEVRIDAGGLMAAPGFVDPHTHYDAQLFWDPYLTPSSQHGVTTVIAGNCGFTLAPVKADDTDYIRRLMAGVEGMPLAALEAGLPWTWESFSEYLEQVDRIGLVANAGFMVGHTALRRYVMGTEAGGPAGPEHRARMAALLRECLDAGGLGLSTSRSSTHSDGDGAPVPSRNADPDELLELCRVLRPYDGTMLEAVVEGCLSSFDDSEIELFAAMSTAADKPLNWNSLHVDGARYGETLRQLEASDHAATLGGRVVAVMMPTMQPMNVNFRTHCGLHLLPEWPQTMKLPVPERMVALRDPAVRARMLHNAHHRDVGVLSMFTDFANYTIGDVYSEANRPLRGRRIADIAAERGQEVFDTLLDIVLEDELRTILWPEPASNDDESWGRRRDLLTDERVLLGGSDAGAHLDRMCGAGYPTAFLGDCLRGRRLVPVETAVHLITQVPAALFGLRDRGLIAAGGAADLVLFDPATVGSGAPTMVQDLPADSARLTAEAEGVHAVFVNGVRTVRDGALTGDRPGKVLRSGRDTTRSAATAQ</sequence>
<evidence type="ECO:0000259" key="2">
    <source>
        <dbReference type="Pfam" id="PF07969"/>
    </source>
</evidence>
<accession>A0ABN2N3S6</accession>
<dbReference type="EMBL" id="BAAAQK010000009">
    <property type="protein sequence ID" value="GAA1851359.1"/>
    <property type="molecule type" value="Genomic_DNA"/>
</dbReference>
<feature type="region of interest" description="Disordered" evidence="1">
    <location>
        <begin position="552"/>
        <end position="575"/>
    </location>
</feature>
<dbReference type="PANTHER" id="PTHR11647">
    <property type="entry name" value="HYDRANTOINASE/DIHYDROPYRIMIDINASE FAMILY MEMBER"/>
    <property type="match status" value="1"/>
</dbReference>
<comment type="caution">
    <text evidence="3">The sequence shown here is derived from an EMBL/GenBank/DDBJ whole genome shotgun (WGS) entry which is preliminary data.</text>
</comment>
<dbReference type="Proteomes" id="UP001500449">
    <property type="component" value="Unassembled WGS sequence"/>
</dbReference>
<evidence type="ECO:0000313" key="3">
    <source>
        <dbReference type="EMBL" id="GAA1851359.1"/>
    </source>
</evidence>
<dbReference type="Gene3D" id="2.30.40.10">
    <property type="entry name" value="Urease, subunit C, domain 1"/>
    <property type="match status" value="1"/>
</dbReference>
<dbReference type="PANTHER" id="PTHR11647:SF1">
    <property type="entry name" value="COLLAPSIN RESPONSE MEDIATOR PROTEIN"/>
    <property type="match status" value="1"/>
</dbReference>
<dbReference type="Gene3D" id="3.20.20.140">
    <property type="entry name" value="Metal-dependent hydrolases"/>
    <property type="match status" value="2"/>
</dbReference>
<dbReference type="RefSeq" id="WP_344417720.1">
    <property type="nucleotide sequence ID" value="NZ_BAAAQK010000009.1"/>
</dbReference>
<dbReference type="InterPro" id="IPR032466">
    <property type="entry name" value="Metal_Hydrolase"/>
</dbReference>
<dbReference type="InterPro" id="IPR050378">
    <property type="entry name" value="Metallo-dep_Hydrolases_sf"/>
</dbReference>
<name>A0ABN2N3S6_9PSEU</name>
<dbReference type="SUPFAM" id="SSF51338">
    <property type="entry name" value="Composite domain of metallo-dependent hydrolases"/>
    <property type="match status" value="1"/>
</dbReference>
<proteinExistence type="predicted"/>
<dbReference type="InterPro" id="IPR011059">
    <property type="entry name" value="Metal-dep_hydrolase_composite"/>
</dbReference>
<dbReference type="Pfam" id="PF07969">
    <property type="entry name" value="Amidohydro_3"/>
    <property type="match status" value="1"/>
</dbReference>
<reference evidence="3 4" key="1">
    <citation type="journal article" date="2019" name="Int. J. Syst. Evol. Microbiol.">
        <title>The Global Catalogue of Microorganisms (GCM) 10K type strain sequencing project: providing services to taxonomists for standard genome sequencing and annotation.</title>
        <authorList>
            <consortium name="The Broad Institute Genomics Platform"/>
            <consortium name="The Broad Institute Genome Sequencing Center for Infectious Disease"/>
            <person name="Wu L."/>
            <person name="Ma J."/>
        </authorList>
    </citation>
    <scope>NUCLEOTIDE SEQUENCE [LARGE SCALE GENOMIC DNA]</scope>
    <source>
        <strain evidence="3 4">JCM 16009</strain>
    </source>
</reference>
<feature type="region of interest" description="Disordered" evidence="1">
    <location>
        <begin position="191"/>
        <end position="211"/>
    </location>
</feature>
<dbReference type="SUPFAM" id="SSF51556">
    <property type="entry name" value="Metallo-dependent hydrolases"/>
    <property type="match status" value="1"/>
</dbReference>
<keyword evidence="4" id="KW-1185">Reference proteome</keyword>